<dbReference type="Pfam" id="PF08309">
    <property type="entry name" value="LVIVD"/>
    <property type="match status" value="1"/>
</dbReference>
<evidence type="ECO:0000256" key="1">
    <source>
        <dbReference type="SAM" id="SignalP"/>
    </source>
</evidence>
<dbReference type="InterPro" id="IPR027589">
    <property type="entry name" value="Choice_anch_B"/>
</dbReference>
<evidence type="ECO:0000313" key="2">
    <source>
        <dbReference type="EMBL" id="KZT55381.1"/>
    </source>
</evidence>
<dbReference type="AlphaFoldDB" id="A0A165ERE4"/>
<protein>
    <submittedName>
        <fullName evidence="2">Uncharacterized protein</fullName>
    </submittedName>
</protein>
<feature type="chain" id="PRO_5007857383" evidence="1">
    <location>
        <begin position="17"/>
        <end position="489"/>
    </location>
</feature>
<evidence type="ECO:0000313" key="3">
    <source>
        <dbReference type="Proteomes" id="UP000076842"/>
    </source>
</evidence>
<dbReference type="STRING" id="1353952.A0A165ERE4"/>
<gene>
    <name evidence="2" type="ORF">CALCODRAFT_498744</name>
</gene>
<keyword evidence="1" id="KW-0732">Signal</keyword>
<feature type="signal peptide" evidence="1">
    <location>
        <begin position="1"/>
        <end position="16"/>
    </location>
</feature>
<dbReference type="PANTHER" id="PTHR38787:SF3">
    <property type="entry name" value="REGULATORY P DOMAIN-CONTAINING PROTEIN"/>
    <property type="match status" value="1"/>
</dbReference>
<name>A0A165ERE4_9BASI</name>
<dbReference type="EMBL" id="KV423996">
    <property type="protein sequence ID" value="KZT55381.1"/>
    <property type="molecule type" value="Genomic_DNA"/>
</dbReference>
<sequence>MLTLALAPLFLASAHAVATAPRRASEVVFNHHTDYFATKEAYEEGHVHMKLMDAMSAAVAGMRDPTAYPGNLWDMMTLPPIRKFTPCVNGFSGALDDERSTYSCNNVDLAYFLPHALLGSTERIGNDIWGWSHCGREFGLVGQMDGTAFVELIPSHESGEVDVVYLGRLPTQSETSIWRDIKVIGNYAYIGSEAEGHGIQVFDLMSLLDTNLRTGPKTFLTSEITAVLPLPEGRSHNVVSHAEKNIIAAVGSLPRNGTCRAGLIFFDVTDPANAVEVGCASEDGYVHDAQCLVYHGPDAKYEGRDVCYAYAEDSLTIWDITDPSASTVISSTPYYGVSYSHQGWVVDEDDQSFLLLDDELDEVSMRGWAANNHTTTYVWDIRSLEEPVLSGYYQSPVKSIDHNLYVHKGLAYESNYKSGLRVVDVSSVSADASGEAFREVAFFDAHPEDDAVGGVVEFGGTWSAYPYFESGYILLNSMERGLFVLKLNV</sequence>
<dbReference type="Proteomes" id="UP000076842">
    <property type="component" value="Unassembled WGS sequence"/>
</dbReference>
<accession>A0A165ERE4</accession>
<dbReference type="InterPro" id="IPR013211">
    <property type="entry name" value="LVIVD"/>
</dbReference>
<dbReference type="OrthoDB" id="2099887at2759"/>
<dbReference type="GO" id="GO:0005576">
    <property type="term" value="C:extracellular region"/>
    <property type="evidence" value="ECO:0007669"/>
    <property type="project" value="TreeGrafter"/>
</dbReference>
<dbReference type="PANTHER" id="PTHR38787">
    <property type="entry name" value="REGULATORY P DOMAIN-CONTAINING PROTEIN"/>
    <property type="match status" value="1"/>
</dbReference>
<proteinExistence type="predicted"/>
<organism evidence="2 3">
    <name type="scientific">Calocera cornea HHB12733</name>
    <dbReference type="NCBI Taxonomy" id="1353952"/>
    <lineage>
        <taxon>Eukaryota</taxon>
        <taxon>Fungi</taxon>
        <taxon>Dikarya</taxon>
        <taxon>Basidiomycota</taxon>
        <taxon>Agaricomycotina</taxon>
        <taxon>Dacrymycetes</taxon>
        <taxon>Dacrymycetales</taxon>
        <taxon>Dacrymycetaceae</taxon>
        <taxon>Calocera</taxon>
    </lineage>
</organism>
<keyword evidence="3" id="KW-1185">Reference proteome</keyword>
<dbReference type="NCBIfam" id="TIGR04312">
    <property type="entry name" value="choice_anch_B"/>
    <property type="match status" value="1"/>
</dbReference>
<dbReference type="InParanoid" id="A0A165ERE4"/>
<reference evidence="2 3" key="1">
    <citation type="journal article" date="2016" name="Mol. Biol. Evol.">
        <title>Comparative Genomics of Early-Diverging Mushroom-Forming Fungi Provides Insights into the Origins of Lignocellulose Decay Capabilities.</title>
        <authorList>
            <person name="Nagy L.G."/>
            <person name="Riley R."/>
            <person name="Tritt A."/>
            <person name="Adam C."/>
            <person name="Daum C."/>
            <person name="Floudas D."/>
            <person name="Sun H."/>
            <person name="Yadav J.S."/>
            <person name="Pangilinan J."/>
            <person name="Larsson K.H."/>
            <person name="Matsuura K."/>
            <person name="Barry K."/>
            <person name="Labutti K."/>
            <person name="Kuo R."/>
            <person name="Ohm R.A."/>
            <person name="Bhattacharya S.S."/>
            <person name="Shirouzu T."/>
            <person name="Yoshinaga Y."/>
            <person name="Martin F.M."/>
            <person name="Grigoriev I.V."/>
            <person name="Hibbett D.S."/>
        </authorList>
    </citation>
    <scope>NUCLEOTIDE SEQUENCE [LARGE SCALE GENOMIC DNA]</scope>
    <source>
        <strain evidence="2 3">HHB12733</strain>
    </source>
</reference>